<evidence type="ECO:0000256" key="8">
    <source>
        <dbReference type="ARBA" id="ARBA00022989"/>
    </source>
</evidence>
<proteinExistence type="inferred from homology"/>
<evidence type="ECO:0000256" key="6">
    <source>
        <dbReference type="ARBA" id="ARBA00022824"/>
    </source>
</evidence>
<keyword evidence="4" id="KW-0813">Transport</keyword>
<dbReference type="EMBL" id="BACD03000046">
    <property type="protein sequence ID" value="GAO51462.1"/>
    <property type="molecule type" value="Genomic_DNA"/>
</dbReference>
<dbReference type="AlphaFoldDB" id="A0A0E9NNL4"/>
<evidence type="ECO:0000256" key="11">
    <source>
        <dbReference type="SAM" id="MobiDB-lite"/>
    </source>
</evidence>
<reference evidence="13 14" key="3">
    <citation type="journal article" date="2015" name="Genome Announc.">
        <title>Draft Genome Sequence of the Archiascomycetous Yeast Saitoella complicata.</title>
        <authorList>
            <person name="Yamauchi K."/>
            <person name="Kondo S."/>
            <person name="Hamamoto M."/>
            <person name="Takahashi Y."/>
            <person name="Ogura Y."/>
            <person name="Hayashi T."/>
            <person name="Nishida H."/>
        </authorList>
    </citation>
    <scope>NUCLEOTIDE SEQUENCE [LARGE SCALE GENOMIC DNA]</scope>
    <source>
        <strain evidence="13 14">NRRL Y-17804</strain>
    </source>
</reference>
<feature type="transmembrane region" description="Helical" evidence="12">
    <location>
        <begin position="516"/>
        <end position="537"/>
    </location>
</feature>
<evidence type="ECO:0000256" key="1">
    <source>
        <dbReference type="ARBA" id="ARBA00004477"/>
    </source>
</evidence>
<dbReference type="PANTHER" id="PTHR14083:SF0">
    <property type="entry name" value="YIP1D-INTERACTING FACTOR 1, ISOFORM C"/>
    <property type="match status" value="1"/>
</dbReference>
<comment type="similarity">
    <text evidence="3">Belongs to the YIF1 family.</text>
</comment>
<dbReference type="Pfam" id="PF03878">
    <property type="entry name" value="YIF1"/>
    <property type="match status" value="1"/>
</dbReference>
<organism evidence="13 14">
    <name type="scientific">Saitoella complicata (strain BCRC 22490 / CBS 7301 / JCM 7358 / NBRC 10748 / NRRL Y-17804)</name>
    <dbReference type="NCBI Taxonomy" id="698492"/>
    <lineage>
        <taxon>Eukaryota</taxon>
        <taxon>Fungi</taxon>
        <taxon>Dikarya</taxon>
        <taxon>Ascomycota</taxon>
        <taxon>Taphrinomycotina</taxon>
        <taxon>Taphrinomycotina incertae sedis</taxon>
        <taxon>Saitoella</taxon>
    </lineage>
</organism>
<feature type="transmembrane region" description="Helical" evidence="12">
    <location>
        <begin position="484"/>
        <end position="504"/>
    </location>
</feature>
<reference evidence="13 14" key="1">
    <citation type="journal article" date="2011" name="J. Gen. Appl. Microbiol.">
        <title>Draft genome sequencing of the enigmatic yeast Saitoella complicata.</title>
        <authorList>
            <person name="Nishida H."/>
            <person name="Hamamoto M."/>
            <person name="Sugiyama J."/>
        </authorList>
    </citation>
    <scope>NUCLEOTIDE SEQUENCE [LARGE SCALE GENOMIC DNA]</scope>
    <source>
        <strain evidence="13 14">NRRL Y-17804</strain>
    </source>
</reference>
<evidence type="ECO:0000313" key="14">
    <source>
        <dbReference type="Proteomes" id="UP000033140"/>
    </source>
</evidence>
<sequence length="667" mass="74018">MLTTGAPCERSRKRRHKDKNNTLRFQQKATSIRNHTFLMPRRTLFLSFSSLTNDEHDDRRVNALRSRRCRTRSYTPRHPHHRTCLEVSRLIGIVLLDNVGLLVLVFTEGEEDDITLVDPDLPKNALVSSSLQKGTLASFGSTYLLPQLSTNVRQTPLSVEAHGLQTSVTKHLGDLSVFLSILLEHKLTLLVLVLVLSSSPVLSSLYSPQNERRDVRTFPLFLGMLDDGGYELVQKALATVILALCNLEGPQTRSWWGPTTNSRTSLDERRPYISLAILPHVKLQLGARRLQLRNSKRPNITNEHPGPIGLSGSERIGHATSPPPHLYHPTPQHPIPPMRSPPPNVISPYSAAEQNAYAQVPPQGYAPQQPGAPGQQPGYGGYNAFPAAGQFFGLNDATAQMGFQMGQTAMAQGQQYVEQNLNRWINLGAIRHTFHVSNSYVMNKLLLVVFPWRHHPWTRLVKRGEQGNVEGYKAPRDDINAPDLYIPVMAFVSYIILSAFLAGLQGQFHPQLLASTASTAFAVIIFEFCAVKLGCYLLGISSQSQFLDLIAYSGYKFIGIIATMITRVLASGTLTPTYTVFFYTFFANGFFLLRSMKYVLLPDSAGATTAQTSGCVYVVVDLRAATVTAVAASLFSSGNMTKVVNVRVRGMMKRYTTVYHHAVWRAS</sequence>
<comment type="caution">
    <text evidence="13">The sequence shown here is derived from an EMBL/GenBank/DDBJ whole genome shotgun (WGS) entry which is preliminary data.</text>
</comment>
<name>A0A0E9NNL4_SAICN</name>
<evidence type="ECO:0000256" key="3">
    <source>
        <dbReference type="ARBA" id="ARBA00009727"/>
    </source>
</evidence>
<evidence type="ECO:0000256" key="10">
    <source>
        <dbReference type="ARBA" id="ARBA00023136"/>
    </source>
</evidence>
<accession>A0A0E9NNL4</accession>
<keyword evidence="8 12" id="KW-1133">Transmembrane helix</keyword>
<evidence type="ECO:0000256" key="4">
    <source>
        <dbReference type="ARBA" id="ARBA00022448"/>
    </source>
</evidence>
<keyword evidence="6" id="KW-0256">Endoplasmic reticulum</keyword>
<gene>
    <name evidence="13" type="ORF">G7K_5562-t1</name>
</gene>
<evidence type="ECO:0000256" key="7">
    <source>
        <dbReference type="ARBA" id="ARBA00022927"/>
    </source>
</evidence>
<keyword evidence="7" id="KW-0653">Protein transport</keyword>
<dbReference type="GO" id="GO:0015031">
    <property type="term" value="P:protein transport"/>
    <property type="evidence" value="ECO:0007669"/>
    <property type="project" value="UniProtKB-KW"/>
</dbReference>
<keyword evidence="5 12" id="KW-0812">Transmembrane</keyword>
<keyword evidence="9" id="KW-0333">Golgi apparatus</keyword>
<dbReference type="Proteomes" id="UP000033140">
    <property type="component" value="Unassembled WGS sequence"/>
</dbReference>
<dbReference type="GO" id="GO:0005789">
    <property type="term" value="C:endoplasmic reticulum membrane"/>
    <property type="evidence" value="ECO:0007669"/>
    <property type="project" value="UniProtKB-SubCell"/>
</dbReference>
<evidence type="ECO:0000256" key="9">
    <source>
        <dbReference type="ARBA" id="ARBA00023034"/>
    </source>
</evidence>
<protein>
    <recommendedName>
        <fullName evidence="15">Protein transport protein yif1</fullName>
    </recommendedName>
</protein>
<evidence type="ECO:0008006" key="15">
    <source>
        <dbReference type="Google" id="ProtNLM"/>
    </source>
</evidence>
<dbReference type="InterPro" id="IPR005578">
    <property type="entry name" value="Yif1_fam"/>
</dbReference>
<evidence type="ECO:0000313" key="13">
    <source>
        <dbReference type="EMBL" id="GAO51462.1"/>
    </source>
</evidence>
<dbReference type="GO" id="GO:0005793">
    <property type="term" value="C:endoplasmic reticulum-Golgi intermediate compartment"/>
    <property type="evidence" value="ECO:0007669"/>
    <property type="project" value="TreeGrafter"/>
</dbReference>
<feature type="compositionally biased region" description="Pro residues" evidence="11">
    <location>
        <begin position="321"/>
        <end position="345"/>
    </location>
</feature>
<evidence type="ECO:0000256" key="12">
    <source>
        <dbReference type="SAM" id="Phobius"/>
    </source>
</evidence>
<dbReference type="STRING" id="698492.A0A0E9NNL4"/>
<comment type="subcellular location">
    <subcellularLocation>
        <location evidence="1">Endoplasmic reticulum membrane</location>
        <topology evidence="1">Multi-pass membrane protein</topology>
    </subcellularLocation>
    <subcellularLocation>
        <location evidence="2">Golgi apparatus membrane</location>
        <topology evidence="2">Multi-pass membrane protein</topology>
    </subcellularLocation>
</comment>
<keyword evidence="14" id="KW-1185">Reference proteome</keyword>
<dbReference type="GO" id="GO:0000139">
    <property type="term" value="C:Golgi membrane"/>
    <property type="evidence" value="ECO:0007669"/>
    <property type="project" value="UniProtKB-SubCell"/>
</dbReference>
<dbReference type="GO" id="GO:0006888">
    <property type="term" value="P:endoplasmic reticulum to Golgi vesicle-mediated transport"/>
    <property type="evidence" value="ECO:0007669"/>
    <property type="project" value="InterPro"/>
</dbReference>
<keyword evidence="10 12" id="KW-0472">Membrane</keyword>
<dbReference type="GO" id="GO:0030134">
    <property type="term" value="C:COPII-coated ER to Golgi transport vesicle"/>
    <property type="evidence" value="ECO:0007669"/>
    <property type="project" value="TreeGrafter"/>
</dbReference>
<evidence type="ECO:0000256" key="2">
    <source>
        <dbReference type="ARBA" id="ARBA00004653"/>
    </source>
</evidence>
<dbReference type="PANTHER" id="PTHR14083">
    <property type="entry name" value="YIP1 INTERACTING FACTOR HOMOLOG YIF1 PROTEIN"/>
    <property type="match status" value="1"/>
</dbReference>
<evidence type="ECO:0000256" key="5">
    <source>
        <dbReference type="ARBA" id="ARBA00022692"/>
    </source>
</evidence>
<feature type="transmembrane region" description="Helical" evidence="12">
    <location>
        <begin position="187"/>
        <end position="206"/>
    </location>
</feature>
<feature type="transmembrane region" description="Helical" evidence="12">
    <location>
        <begin position="576"/>
        <end position="593"/>
    </location>
</feature>
<reference evidence="13 14" key="2">
    <citation type="journal article" date="2014" name="J. Gen. Appl. Microbiol.">
        <title>The early diverging ascomycetous budding yeast Saitoella complicata has three histone deacetylases belonging to the Clr6, Hos2, and Rpd3 lineages.</title>
        <authorList>
            <person name="Nishida H."/>
            <person name="Matsumoto T."/>
            <person name="Kondo S."/>
            <person name="Hamamoto M."/>
            <person name="Yoshikawa H."/>
        </authorList>
    </citation>
    <scope>NUCLEOTIDE SEQUENCE [LARGE SCALE GENOMIC DNA]</scope>
    <source>
        <strain evidence="13 14">NRRL Y-17804</strain>
    </source>
</reference>
<feature type="region of interest" description="Disordered" evidence="11">
    <location>
        <begin position="294"/>
        <end position="348"/>
    </location>
</feature>
<feature type="transmembrane region" description="Helical" evidence="12">
    <location>
        <begin position="549"/>
        <end position="570"/>
    </location>
</feature>